<dbReference type="InterPro" id="IPR003959">
    <property type="entry name" value="ATPase_AAA_core"/>
</dbReference>
<dbReference type="GO" id="GO:0005524">
    <property type="term" value="F:ATP binding"/>
    <property type="evidence" value="ECO:0007669"/>
    <property type="project" value="InterPro"/>
</dbReference>
<dbReference type="Proteomes" id="UP000229756">
    <property type="component" value="Unassembled WGS sequence"/>
</dbReference>
<dbReference type="SUPFAM" id="SSF52540">
    <property type="entry name" value="P-loop containing nucleoside triphosphate hydrolases"/>
    <property type="match status" value="1"/>
</dbReference>
<dbReference type="PANTHER" id="PTHR43718:SF2">
    <property type="entry name" value="LON PROTEASE HOMOLOG, MITOCHONDRIAL"/>
    <property type="match status" value="1"/>
</dbReference>
<dbReference type="PANTHER" id="PTHR43718">
    <property type="entry name" value="LON PROTEASE"/>
    <property type="match status" value="1"/>
</dbReference>
<dbReference type="Gene3D" id="3.40.50.300">
    <property type="entry name" value="P-loop containing nucleotide triphosphate hydrolases"/>
    <property type="match status" value="1"/>
</dbReference>
<reference evidence="3" key="1">
    <citation type="submission" date="2017-09" db="EMBL/GenBank/DDBJ databases">
        <title>Depth-based differentiation of microbial function through sediment-hosted aquifers and enrichment of novel symbionts in the deep terrestrial subsurface.</title>
        <authorList>
            <person name="Probst A.J."/>
            <person name="Ladd B."/>
            <person name="Jarett J.K."/>
            <person name="Geller-Mcgrath D.E."/>
            <person name="Sieber C.M.K."/>
            <person name="Emerson J.B."/>
            <person name="Anantharaman K."/>
            <person name="Thomas B.C."/>
            <person name="Malmstrom R."/>
            <person name="Stieglmeier M."/>
            <person name="Klingl A."/>
            <person name="Woyke T."/>
            <person name="Ryan C.M."/>
            <person name="Banfield J.F."/>
        </authorList>
    </citation>
    <scope>NUCLEOTIDE SEQUENCE [LARGE SCALE GENOMIC DNA]</scope>
</reference>
<feature type="domain" description="AAA+ ATPase" evidence="1">
    <location>
        <begin position="124"/>
        <end position="274"/>
    </location>
</feature>
<dbReference type="Gene3D" id="1.10.8.60">
    <property type="match status" value="1"/>
</dbReference>
<gene>
    <name evidence="2" type="ORF">CO058_02560</name>
</gene>
<dbReference type="GO" id="GO:0016887">
    <property type="term" value="F:ATP hydrolysis activity"/>
    <property type="evidence" value="ECO:0007669"/>
    <property type="project" value="InterPro"/>
</dbReference>
<evidence type="ECO:0000259" key="1">
    <source>
        <dbReference type="SMART" id="SM00382"/>
    </source>
</evidence>
<dbReference type="InterPro" id="IPR027417">
    <property type="entry name" value="P-loop_NTPase"/>
</dbReference>
<comment type="caution">
    <text evidence="2">The sequence shown here is derived from an EMBL/GenBank/DDBJ whole genome shotgun (WGS) entry which is preliminary data.</text>
</comment>
<dbReference type="EMBL" id="PFSJ01000019">
    <property type="protein sequence ID" value="PJC23617.1"/>
    <property type="molecule type" value="Genomic_DNA"/>
</dbReference>
<protein>
    <recommendedName>
        <fullName evidence="1">AAA+ ATPase domain-containing protein</fullName>
    </recommendedName>
</protein>
<dbReference type="GO" id="GO:0004176">
    <property type="term" value="F:ATP-dependent peptidase activity"/>
    <property type="evidence" value="ECO:0007669"/>
    <property type="project" value="InterPro"/>
</dbReference>
<proteinExistence type="predicted"/>
<evidence type="ECO:0000313" key="3">
    <source>
        <dbReference type="Proteomes" id="UP000229756"/>
    </source>
</evidence>
<dbReference type="Pfam" id="PF00004">
    <property type="entry name" value="AAA"/>
    <property type="match status" value="1"/>
</dbReference>
<dbReference type="InterPro" id="IPR027065">
    <property type="entry name" value="Lon_Prtase"/>
</dbReference>
<dbReference type="GO" id="GO:0004252">
    <property type="term" value="F:serine-type endopeptidase activity"/>
    <property type="evidence" value="ECO:0007669"/>
    <property type="project" value="InterPro"/>
</dbReference>
<dbReference type="AlphaFoldDB" id="A0A2M8ELP8"/>
<organism evidence="2 3">
    <name type="scientific">candidate division WWE3 bacterium CG_4_9_14_0_2_um_filter_35_11</name>
    <dbReference type="NCBI Taxonomy" id="1975077"/>
    <lineage>
        <taxon>Bacteria</taxon>
        <taxon>Katanobacteria</taxon>
    </lineage>
</organism>
<dbReference type="InterPro" id="IPR003593">
    <property type="entry name" value="AAA+_ATPase"/>
</dbReference>
<name>A0A2M8ELP8_UNCKA</name>
<evidence type="ECO:0000313" key="2">
    <source>
        <dbReference type="EMBL" id="PJC23617.1"/>
    </source>
</evidence>
<dbReference type="Pfam" id="PF22667">
    <property type="entry name" value="Lon_lid"/>
    <property type="match status" value="1"/>
</dbReference>
<dbReference type="GO" id="GO:0006515">
    <property type="term" value="P:protein quality control for misfolded or incompletely synthesized proteins"/>
    <property type="evidence" value="ECO:0007669"/>
    <property type="project" value="TreeGrafter"/>
</dbReference>
<sequence>MNQSVPSIGNLKNLDEIEVLKSKLNSVDAPDELKTTCLAMLGRLEKMSESGVYSREHDIISNYINWIVSFPWTKTAEEVFDINRVRTVLNKNHYGLDVVKDRIAQYLAVRQLLFEKKDFKAVDRSPIICMVGLQGIGKTTMAKSIAEALNRPFYRVSMGAIGSVLEIRGRDKAVEGAEPGQIIKAIIRTGVRNPVILLDELDKASGQSGLLADIMATMLEVLDPEQNTSFRDHYFDFPIDLSKVMFIVSANKIGTFSAALLDRLEVIRMPSYTDDEKQVIARDYLLPRVRAETGLDESQLEFSSDVWASILRPLGFDSGIRSLQRTLENMARKAALEIVEKKTDRVVIDSSNFQSYLPKY</sequence>
<dbReference type="SMART" id="SM00382">
    <property type="entry name" value="AAA"/>
    <property type="match status" value="1"/>
</dbReference>
<dbReference type="Gene3D" id="1.20.5.5270">
    <property type="match status" value="1"/>
</dbReference>
<dbReference type="InterPro" id="IPR054594">
    <property type="entry name" value="Lon_lid"/>
</dbReference>
<accession>A0A2M8ELP8</accession>